<proteinExistence type="inferred from homology"/>
<keyword evidence="2 13" id="KW-0547">Nucleotide-binding</keyword>
<dbReference type="InterPro" id="IPR014017">
    <property type="entry name" value="DNA_helicase_UvrD-like_C"/>
</dbReference>
<comment type="subunit">
    <text evidence="13">Heterodimer of AddA and AddB/RexB.</text>
</comment>
<evidence type="ECO:0000256" key="11">
    <source>
        <dbReference type="ARBA" id="ARBA00034617"/>
    </source>
</evidence>
<dbReference type="EC" id="5.6.2.4" evidence="13"/>
<keyword evidence="5 13" id="KW-0347">Helicase</keyword>
<keyword evidence="4 13" id="KW-0378">Hydrolase</keyword>
<reference evidence="17" key="1">
    <citation type="submission" date="2021-04" db="EMBL/GenBank/DDBJ databases">
        <title>Taxonomic assessment of Weissella genus.</title>
        <authorList>
            <person name="Fanelli F."/>
            <person name="Chieffi D."/>
            <person name="Dell'Aquila A."/>
            <person name="Gyu-Sung C."/>
            <person name="Franz C.M.A.P."/>
            <person name="Fusco V."/>
        </authorList>
    </citation>
    <scope>NUCLEOTIDE SEQUENCE</scope>
    <source>
        <strain evidence="17">LMG 25373</strain>
    </source>
</reference>
<comment type="catalytic activity">
    <reaction evidence="12 13">
        <text>ATP + H2O = ADP + phosphate + H(+)</text>
        <dbReference type="Rhea" id="RHEA:13065"/>
        <dbReference type="ChEBI" id="CHEBI:15377"/>
        <dbReference type="ChEBI" id="CHEBI:15378"/>
        <dbReference type="ChEBI" id="CHEBI:30616"/>
        <dbReference type="ChEBI" id="CHEBI:43474"/>
        <dbReference type="ChEBI" id="CHEBI:456216"/>
        <dbReference type="EC" id="5.6.2.4"/>
    </reaction>
</comment>
<dbReference type="InterPro" id="IPR014016">
    <property type="entry name" value="UvrD-like_ATP-bd"/>
</dbReference>
<evidence type="ECO:0000256" key="14">
    <source>
        <dbReference type="PROSITE-ProRule" id="PRU00560"/>
    </source>
</evidence>
<dbReference type="Gene3D" id="3.90.320.10">
    <property type="match status" value="1"/>
</dbReference>
<evidence type="ECO:0000256" key="6">
    <source>
        <dbReference type="ARBA" id="ARBA00022839"/>
    </source>
</evidence>
<dbReference type="CDD" id="cd17932">
    <property type="entry name" value="DEXQc_UvrD"/>
    <property type="match status" value="1"/>
</dbReference>
<gene>
    <name evidence="13 17" type="primary">addA</name>
    <name evidence="17" type="ORF">KAK10_01010</name>
</gene>
<feature type="binding site" evidence="14">
    <location>
        <begin position="23"/>
        <end position="30"/>
    </location>
    <ligand>
        <name>ATP</name>
        <dbReference type="ChEBI" id="CHEBI:30616"/>
    </ligand>
</feature>
<dbReference type="SUPFAM" id="SSF52540">
    <property type="entry name" value="P-loop containing nucleoside triphosphate hydrolases"/>
    <property type="match status" value="1"/>
</dbReference>
<keyword evidence="8 13" id="KW-0238">DNA-binding</keyword>
<dbReference type="EC" id="3.1.-.-" evidence="13"/>
<organism evidence="17 18">
    <name type="scientific">Periweissella beninensis</name>
    <dbReference type="NCBI Taxonomy" id="504936"/>
    <lineage>
        <taxon>Bacteria</taxon>
        <taxon>Bacillati</taxon>
        <taxon>Bacillota</taxon>
        <taxon>Bacilli</taxon>
        <taxon>Lactobacillales</taxon>
        <taxon>Lactobacillaceae</taxon>
        <taxon>Periweissella</taxon>
    </lineage>
</organism>
<name>A0ABT0VFF0_9LACO</name>
<evidence type="ECO:0000256" key="5">
    <source>
        <dbReference type="ARBA" id="ARBA00022806"/>
    </source>
</evidence>
<evidence type="ECO:0000256" key="10">
    <source>
        <dbReference type="ARBA" id="ARBA00023235"/>
    </source>
</evidence>
<evidence type="ECO:0000313" key="18">
    <source>
        <dbReference type="Proteomes" id="UP001057481"/>
    </source>
</evidence>
<feature type="domain" description="UvrD-like helicase C-terminal" evidence="16">
    <location>
        <begin position="498"/>
        <end position="802"/>
    </location>
</feature>
<keyword evidence="18" id="KW-1185">Reference proteome</keyword>
<dbReference type="InterPro" id="IPR011335">
    <property type="entry name" value="Restrct_endonuc-II-like"/>
</dbReference>
<dbReference type="InterPro" id="IPR027417">
    <property type="entry name" value="P-loop_NTPase"/>
</dbReference>
<keyword evidence="9 13" id="KW-0234">DNA repair</keyword>
<dbReference type="InterPro" id="IPR011604">
    <property type="entry name" value="PDDEXK-like_dom_sf"/>
</dbReference>
<accession>A0ABT0VFF0</accession>
<dbReference type="Proteomes" id="UP001057481">
    <property type="component" value="Unassembled WGS sequence"/>
</dbReference>
<evidence type="ECO:0000256" key="2">
    <source>
        <dbReference type="ARBA" id="ARBA00022741"/>
    </source>
</evidence>
<dbReference type="RefSeq" id="WP_205142962.1">
    <property type="nucleotide sequence ID" value="NZ_JAFBDN010000002.1"/>
</dbReference>
<comment type="cofactor">
    <cofactor evidence="13">
        <name>Mg(2+)</name>
        <dbReference type="ChEBI" id="CHEBI:18420"/>
    </cofactor>
</comment>
<evidence type="ECO:0000259" key="15">
    <source>
        <dbReference type="PROSITE" id="PS51198"/>
    </source>
</evidence>
<evidence type="ECO:0000256" key="1">
    <source>
        <dbReference type="ARBA" id="ARBA00022722"/>
    </source>
</evidence>
<dbReference type="InterPro" id="IPR014152">
    <property type="entry name" value="AddA"/>
</dbReference>
<evidence type="ECO:0000256" key="12">
    <source>
        <dbReference type="ARBA" id="ARBA00048988"/>
    </source>
</evidence>
<comment type="caution">
    <text evidence="17">The sequence shown here is derived from an EMBL/GenBank/DDBJ whole genome shotgun (WGS) entry which is preliminary data.</text>
</comment>
<evidence type="ECO:0000256" key="7">
    <source>
        <dbReference type="ARBA" id="ARBA00022840"/>
    </source>
</evidence>
<comment type="function">
    <text evidence="13">The heterodimer acts as both an ATP-dependent DNA helicase and an ATP-dependent, dual-direction single-stranded exonuclease. Recognizes the chi site generating a DNA molecule suitable for the initiation of homologous recombination. The AddA nuclease domain is required for chi fragment generation; this subunit has the helicase and 3' -&gt; 5' nuclease activities.</text>
</comment>
<evidence type="ECO:0000256" key="9">
    <source>
        <dbReference type="ARBA" id="ARBA00023204"/>
    </source>
</evidence>
<dbReference type="PROSITE" id="PS51198">
    <property type="entry name" value="UVRD_HELICASE_ATP_BIND"/>
    <property type="match status" value="1"/>
</dbReference>
<dbReference type="InterPro" id="IPR000212">
    <property type="entry name" value="DNA_helicase_UvrD/REP"/>
</dbReference>
<evidence type="ECO:0000259" key="16">
    <source>
        <dbReference type="PROSITE" id="PS51217"/>
    </source>
</evidence>
<comment type="catalytic activity">
    <reaction evidence="11 13">
        <text>Couples ATP hydrolysis with the unwinding of duplex DNA by translocating in the 3'-5' direction.</text>
        <dbReference type="EC" id="5.6.2.4"/>
    </reaction>
</comment>
<keyword evidence="3 13" id="KW-0227">DNA damage</keyword>
<dbReference type="SUPFAM" id="SSF52980">
    <property type="entry name" value="Restriction endonuclease-like"/>
    <property type="match status" value="1"/>
</dbReference>
<sequence>MPIFTKSQTQAILAKDHNILVSASAGSGKTTVLVERVIQKIIADKNPMRIDELLIVTFTEAAAKEMRERIEKALQKALLTATDRQRIAFLQQQLLILPTANISTLHAYALKLIENYYHVIDLDPQFRLLADTAEVELLQSDILDDLFDQLYQTDDQFKQLVGLFANDRNDDGMKNAILRLYNFANARPNFDEWLAKLSSEYVVTDIFTESKFFKQDLAPLLLEKFTELSDMLANTIKSLSNYDDDKNVKKRLKQIQAEYAQVKIIENSILTASWDNLRNLINQLSFERIKGSAVKMEDPDLRRAFDEAKDIRAEVKDTINELKDNYFLLNEVNLQAIMTKMADQVDHLVMITSQFATKFTTIKRQKQLLDFSDLEHLALAIVKVPTIAATIQSQYREIMVDEYQDINPLQETLLTSLSNGHNMFMVGDVKQSIYGFRLADPSLFTKKFKSYGKNDHKANELIVLAENFRSTNNVIDFINLIFSQLMDEKVGDIEYRGPAKLIAGAKDYPNETTQTVELLVYTDDQVDELNLEETEAQEAQPNKIHGQLALIAKKIKALKANQKIYDRDQGVFREIQWSDIVILEPTRNINMVLLDVFKTANIPVVVNDTDNYFQTTEVSTMLSLFEILDNPYQDIPLVAVLKSPIVGFDENDLALIRLANRQENYYRAIKTFIERYLDQTWIIIDEQREKIVYRKLVNLLAQLDKWRKIAKQNRLVELIWAIYEDTDYLEYVGALPAGEQRRANLHALYQRAQSYENSSYIGLFSFIKYIEQLQKKDKDLGAAAASITENAVQVMTIHGSKGLEYPIVFLADATHKFNELDLRNTLLMNDTGIAMPYFDITSRLLIELPQQAFFRRQARIKNWAEQLRVLYVALTRAKQQLYIVGSYNSKKMAVARWQKALVENTVILRTNRRLATNNFMDWLGQSIIRDQKLYDELIEEPVDVLSLEVVNFFKTSNIDFSVSFYDQTDVIVNQQENLQKKAMPIKASSNEQYQIEFNSLKAILNYEYEYPSAVKTTAYQSVSEVKRLFEDPDDQGFDKLVIDQSGKGHANRYVTETLAQPRFIEKQINNSNSQAQIIGTATHLVLQNLDLTQVINDDHIQATITKLVNDELIEPIIAQKIKQTNILAFFMSEFGQKIQANHDRLKREQPFSMLMFAHDLYEDYHGQDERVLIHGIMDGYFFDEKNEITLFDYKTDFVKDGHIQTLSDKYQGQLKLYATALQKIEKKPIKHVILVSLALNETIELHID</sequence>
<dbReference type="NCBIfam" id="TIGR02785">
    <property type="entry name" value="addA_Gpos"/>
    <property type="match status" value="1"/>
</dbReference>
<dbReference type="GO" id="GO:0004386">
    <property type="term" value="F:helicase activity"/>
    <property type="evidence" value="ECO:0007669"/>
    <property type="project" value="UniProtKB-KW"/>
</dbReference>
<dbReference type="PROSITE" id="PS51217">
    <property type="entry name" value="UVRD_HELICASE_CTER"/>
    <property type="match status" value="1"/>
</dbReference>
<keyword evidence="6 13" id="KW-0269">Exonuclease</keyword>
<evidence type="ECO:0000256" key="8">
    <source>
        <dbReference type="ARBA" id="ARBA00023125"/>
    </source>
</evidence>
<keyword evidence="7 13" id="KW-0067">ATP-binding</keyword>
<dbReference type="EMBL" id="JAGMVS010000037">
    <property type="protein sequence ID" value="MCM2436515.1"/>
    <property type="molecule type" value="Genomic_DNA"/>
</dbReference>
<evidence type="ECO:0000256" key="4">
    <source>
        <dbReference type="ARBA" id="ARBA00022801"/>
    </source>
</evidence>
<protein>
    <recommendedName>
        <fullName evidence="13">ATP-dependent helicase/nuclease subunit A</fullName>
        <ecNumber evidence="13">3.1.-.-</ecNumber>
        <ecNumber evidence="13">5.6.2.4</ecNumber>
    </recommendedName>
    <alternativeName>
        <fullName evidence="13">ATP-dependent helicase/nuclease AddA</fullName>
    </alternativeName>
    <alternativeName>
        <fullName evidence="13">DNA 3'-5' helicase AddA</fullName>
    </alternativeName>
</protein>
<dbReference type="Gene3D" id="3.40.50.300">
    <property type="entry name" value="P-loop containing nucleotide triphosphate hydrolases"/>
    <property type="match status" value="4"/>
</dbReference>
<dbReference type="HAMAP" id="MF_01451">
    <property type="entry name" value="AddA"/>
    <property type="match status" value="1"/>
</dbReference>
<feature type="domain" description="UvrD-like helicase ATP-binding" evidence="15">
    <location>
        <begin position="2"/>
        <end position="471"/>
    </location>
</feature>
<dbReference type="PANTHER" id="PTHR11070">
    <property type="entry name" value="UVRD / RECB / PCRA DNA HELICASE FAMILY MEMBER"/>
    <property type="match status" value="1"/>
</dbReference>
<comment type="similarity">
    <text evidence="13">Belongs to the helicase family. AddA subfamily.</text>
</comment>
<evidence type="ECO:0000256" key="3">
    <source>
        <dbReference type="ARBA" id="ARBA00022763"/>
    </source>
</evidence>
<evidence type="ECO:0000313" key="17">
    <source>
        <dbReference type="EMBL" id="MCM2436515.1"/>
    </source>
</evidence>
<keyword evidence="1 13" id="KW-0540">Nuclease</keyword>
<dbReference type="Pfam" id="PF13361">
    <property type="entry name" value="UvrD_C"/>
    <property type="match status" value="1"/>
</dbReference>
<dbReference type="Pfam" id="PF00580">
    <property type="entry name" value="UvrD-helicase"/>
    <property type="match status" value="1"/>
</dbReference>
<dbReference type="PANTHER" id="PTHR11070:SF48">
    <property type="entry name" value="ATP-DEPENDENT HELICASE_NUCLEASE SUBUNIT A"/>
    <property type="match status" value="1"/>
</dbReference>
<evidence type="ECO:0000256" key="13">
    <source>
        <dbReference type="HAMAP-Rule" id="MF_01451"/>
    </source>
</evidence>
<keyword evidence="10 13" id="KW-0413">Isomerase</keyword>